<dbReference type="SUPFAM" id="SSF53850">
    <property type="entry name" value="Periplasmic binding protein-like II"/>
    <property type="match status" value="1"/>
</dbReference>
<reference evidence="17" key="1">
    <citation type="submission" date="2020-08" db="EMBL/GenBank/DDBJ databases">
        <title>Multicomponent nature underlies the extraordinary mechanical properties of spider dragline silk.</title>
        <authorList>
            <person name="Kono N."/>
            <person name="Nakamura H."/>
            <person name="Mori M."/>
            <person name="Yoshida Y."/>
            <person name="Ohtoshi R."/>
            <person name="Malay A.D."/>
            <person name="Moran D.A.P."/>
            <person name="Tomita M."/>
            <person name="Numata K."/>
            <person name="Arakawa K."/>
        </authorList>
    </citation>
    <scope>NUCLEOTIDE SEQUENCE</scope>
</reference>
<organism evidence="17 18">
    <name type="scientific">Trichonephila inaurata madagascariensis</name>
    <dbReference type="NCBI Taxonomy" id="2747483"/>
    <lineage>
        <taxon>Eukaryota</taxon>
        <taxon>Metazoa</taxon>
        <taxon>Ecdysozoa</taxon>
        <taxon>Arthropoda</taxon>
        <taxon>Chelicerata</taxon>
        <taxon>Arachnida</taxon>
        <taxon>Araneae</taxon>
        <taxon>Araneomorphae</taxon>
        <taxon>Entelegynae</taxon>
        <taxon>Araneoidea</taxon>
        <taxon>Nephilidae</taxon>
        <taxon>Trichonephila</taxon>
        <taxon>Trichonephila inaurata</taxon>
    </lineage>
</organism>
<evidence type="ECO:0000256" key="2">
    <source>
        <dbReference type="ARBA" id="ARBA00008685"/>
    </source>
</evidence>
<proteinExistence type="inferred from homology"/>
<dbReference type="OrthoDB" id="6424429at2759"/>
<dbReference type="InterPro" id="IPR001320">
    <property type="entry name" value="Iontro_rcpt_C"/>
</dbReference>
<dbReference type="GO" id="GO:0038023">
    <property type="term" value="F:signaling receptor activity"/>
    <property type="evidence" value="ECO:0007669"/>
    <property type="project" value="InterPro"/>
</dbReference>
<feature type="transmembrane region" description="Helical" evidence="15">
    <location>
        <begin position="12"/>
        <end position="31"/>
    </location>
</feature>
<evidence type="ECO:0000313" key="18">
    <source>
        <dbReference type="Proteomes" id="UP000886998"/>
    </source>
</evidence>
<keyword evidence="4" id="KW-1003">Cell membrane</keyword>
<sequence length="223" mass="26181">MHFFFRTEHRFSLFRTYWLVWAILFGAAVNVDCPRGYTARFMSNVWAMFAVVFLAIYTANLAAFMITREEFYDLTGIEDERLYNPRKSIPPFRYGTIPHGNTEAVLRVNKPELYRYMKAFKKKTVLEGIRAVKKASQITNERLTYSRQGNEKELDAFVYDATVLEYLVGQDNECRLLTVGSWYAMTGYGFAMPKESKYLHIFNKKMIEYRENGRTIAFSFAIM</sequence>
<evidence type="ECO:0000256" key="15">
    <source>
        <dbReference type="SAM" id="Phobius"/>
    </source>
</evidence>
<evidence type="ECO:0000256" key="8">
    <source>
        <dbReference type="ARBA" id="ARBA00023136"/>
    </source>
</evidence>
<dbReference type="GO" id="GO:0015276">
    <property type="term" value="F:ligand-gated monoatomic ion channel activity"/>
    <property type="evidence" value="ECO:0007669"/>
    <property type="project" value="InterPro"/>
</dbReference>
<comment type="similarity">
    <text evidence="2">Belongs to the glutamate-gated ion channel (TC 1.A.10.1) family.</text>
</comment>
<feature type="binding site" evidence="13">
    <location>
        <position position="160"/>
    </location>
    <ligand>
        <name>L-glutamate</name>
        <dbReference type="ChEBI" id="CHEBI:29985"/>
    </ligand>
</feature>
<dbReference type="AlphaFoldDB" id="A0A8X6JDR7"/>
<comment type="subcellular location">
    <subcellularLocation>
        <location evidence="1">Cell membrane</location>
        <topology evidence="1">Multi-pass membrane protein</topology>
    </subcellularLocation>
</comment>
<keyword evidence="12" id="KW-0407">Ion channel</keyword>
<keyword evidence="9 17" id="KW-0675">Receptor</keyword>
<evidence type="ECO:0000256" key="6">
    <source>
        <dbReference type="ARBA" id="ARBA00022989"/>
    </source>
</evidence>
<comment type="caution">
    <text evidence="17">The sequence shown here is derived from an EMBL/GenBank/DDBJ whole genome shotgun (WGS) entry which is preliminary data.</text>
</comment>
<evidence type="ECO:0000256" key="12">
    <source>
        <dbReference type="ARBA" id="ARBA00023303"/>
    </source>
</evidence>
<dbReference type="EMBL" id="BMAV01027728">
    <property type="protein sequence ID" value="GFS61837.1"/>
    <property type="molecule type" value="Genomic_DNA"/>
</dbReference>
<evidence type="ECO:0000256" key="13">
    <source>
        <dbReference type="PIRSR" id="PIRSR601508-1"/>
    </source>
</evidence>
<evidence type="ECO:0000256" key="4">
    <source>
        <dbReference type="ARBA" id="ARBA00022475"/>
    </source>
</evidence>
<evidence type="ECO:0000256" key="9">
    <source>
        <dbReference type="ARBA" id="ARBA00023170"/>
    </source>
</evidence>
<keyword evidence="6 15" id="KW-1133">Transmembrane helix</keyword>
<feature type="site" description="Crucial to convey clamshell closure to channel opening" evidence="14">
    <location>
        <position position="74"/>
    </location>
</feature>
<evidence type="ECO:0000256" key="3">
    <source>
        <dbReference type="ARBA" id="ARBA00022448"/>
    </source>
</evidence>
<evidence type="ECO:0000256" key="11">
    <source>
        <dbReference type="ARBA" id="ARBA00023286"/>
    </source>
</evidence>
<feature type="transmembrane region" description="Helical" evidence="15">
    <location>
        <begin position="43"/>
        <end position="66"/>
    </location>
</feature>
<dbReference type="InterPro" id="IPR015683">
    <property type="entry name" value="Ionotropic_Glu_rcpt"/>
</dbReference>
<evidence type="ECO:0000256" key="5">
    <source>
        <dbReference type="ARBA" id="ARBA00022692"/>
    </source>
</evidence>
<keyword evidence="3" id="KW-0813">Transport</keyword>
<evidence type="ECO:0000256" key="1">
    <source>
        <dbReference type="ARBA" id="ARBA00004651"/>
    </source>
</evidence>
<keyword evidence="10" id="KW-0325">Glycoprotein</keyword>
<evidence type="ECO:0000256" key="10">
    <source>
        <dbReference type="ARBA" id="ARBA00023180"/>
    </source>
</evidence>
<protein>
    <submittedName>
        <fullName evidence="17">Glutamate receptor ionotropic, NMDA 2C</fullName>
    </submittedName>
</protein>
<dbReference type="Proteomes" id="UP000886998">
    <property type="component" value="Unassembled WGS sequence"/>
</dbReference>
<accession>A0A8X6JDR7</accession>
<evidence type="ECO:0000259" key="16">
    <source>
        <dbReference type="SMART" id="SM00079"/>
    </source>
</evidence>
<evidence type="ECO:0000256" key="14">
    <source>
        <dbReference type="PIRSR" id="PIRSR601508-2"/>
    </source>
</evidence>
<feature type="site" description="Interaction with the cone snail toxin Con-ikot-ikot" evidence="14">
    <location>
        <position position="107"/>
    </location>
</feature>
<evidence type="ECO:0000256" key="7">
    <source>
        <dbReference type="ARBA" id="ARBA00023065"/>
    </source>
</evidence>
<dbReference type="PRINTS" id="PR00177">
    <property type="entry name" value="NMDARECEPTOR"/>
</dbReference>
<keyword evidence="11" id="KW-1071">Ligand-gated ion channel</keyword>
<gene>
    <name evidence="17" type="primary">GRIN2C</name>
    <name evidence="17" type="ORF">TNIN_97781</name>
</gene>
<dbReference type="GO" id="GO:0005886">
    <property type="term" value="C:plasma membrane"/>
    <property type="evidence" value="ECO:0007669"/>
    <property type="project" value="UniProtKB-SubCell"/>
</dbReference>
<evidence type="ECO:0000313" key="17">
    <source>
        <dbReference type="EMBL" id="GFS61837.1"/>
    </source>
</evidence>
<dbReference type="PANTHER" id="PTHR18966">
    <property type="entry name" value="IONOTROPIC GLUTAMATE RECEPTOR"/>
    <property type="match status" value="1"/>
</dbReference>
<dbReference type="SMART" id="SM00079">
    <property type="entry name" value="PBPe"/>
    <property type="match status" value="1"/>
</dbReference>
<dbReference type="Gene3D" id="3.40.190.10">
    <property type="entry name" value="Periplasmic binding protein-like II"/>
    <property type="match status" value="1"/>
</dbReference>
<keyword evidence="8 15" id="KW-0472">Membrane</keyword>
<feature type="binding site" evidence="13">
    <location>
        <position position="102"/>
    </location>
    <ligand>
        <name>L-glutamate</name>
        <dbReference type="ChEBI" id="CHEBI:29985"/>
    </ligand>
</feature>
<name>A0A8X6JDR7_9ARAC</name>
<dbReference type="Pfam" id="PF00060">
    <property type="entry name" value="Lig_chan"/>
    <property type="match status" value="1"/>
</dbReference>
<keyword evidence="5 15" id="KW-0812">Transmembrane</keyword>
<dbReference type="InterPro" id="IPR001508">
    <property type="entry name" value="Iono_Glu_rcpt_met"/>
</dbReference>
<feature type="domain" description="Ionotropic glutamate receptor C-terminal" evidence="16">
    <location>
        <begin position="2"/>
        <end position="215"/>
    </location>
</feature>
<keyword evidence="18" id="KW-1185">Reference proteome</keyword>
<keyword evidence="7" id="KW-0406">Ion transport</keyword>